<reference evidence="6 7" key="1">
    <citation type="submission" date="2023-07" db="EMBL/GenBank/DDBJ databases">
        <title>Genomic Encyclopedia of Type Strains, Phase IV (KMG-IV): sequencing the most valuable type-strain genomes for metagenomic binning, comparative biology and taxonomic classification.</title>
        <authorList>
            <person name="Goeker M."/>
        </authorList>
    </citation>
    <scope>NUCLEOTIDE SEQUENCE [LARGE SCALE GENOMIC DNA]</scope>
    <source>
        <strain evidence="6 7">DSM 16784</strain>
    </source>
</reference>
<dbReference type="InterPro" id="IPR003188">
    <property type="entry name" value="PTS_IIA_lac/cel"/>
</dbReference>
<comment type="caution">
    <text evidence="6">The sequence shown here is derived from an EMBL/GenBank/DDBJ whole genome shotgun (WGS) entry which is preliminary data.</text>
</comment>
<sequence>MNREELNQIAMQVILNAGNARTILNEVIEDLENDCDKEIINKKLKEANDYIVKAHKMQTKVIQGTVTDESFIPDLLFIHAQDTLMTINSELNITKYIVKLWNKK</sequence>
<dbReference type="SUPFAM" id="SSF46973">
    <property type="entry name" value="Enzyme IIa from lactose specific PTS, IIa-lac"/>
    <property type="match status" value="1"/>
</dbReference>
<evidence type="ECO:0000313" key="6">
    <source>
        <dbReference type="EMBL" id="MDQ0363013.1"/>
    </source>
</evidence>
<name>A0ABU0E7Y9_9FIRM</name>
<feature type="modified residue" description="Phosphohistidine; by HPr" evidence="5">
    <location>
        <position position="79"/>
    </location>
</feature>
<gene>
    <name evidence="6" type="ORF">J2S15_003774</name>
</gene>
<keyword evidence="2" id="KW-0762">Sugar transport</keyword>
<keyword evidence="3" id="KW-0808">Transferase</keyword>
<dbReference type="InterPro" id="IPR036542">
    <property type="entry name" value="PTS_IIA_lac/cel_sf"/>
</dbReference>
<keyword evidence="4" id="KW-0598">Phosphotransferase system</keyword>
<dbReference type="PIRSF" id="PIRSF000699">
    <property type="entry name" value="PTS_IILac_III"/>
    <property type="match status" value="1"/>
</dbReference>
<keyword evidence="1" id="KW-0813">Transport</keyword>
<evidence type="ECO:0000256" key="5">
    <source>
        <dbReference type="PROSITE-ProRule" id="PRU00418"/>
    </source>
</evidence>
<dbReference type="PROSITE" id="PS51095">
    <property type="entry name" value="PTS_EIIA_TYPE_3"/>
    <property type="match status" value="1"/>
</dbReference>
<proteinExistence type="predicted"/>
<evidence type="ECO:0000256" key="4">
    <source>
        <dbReference type="ARBA" id="ARBA00022683"/>
    </source>
</evidence>
<protein>
    <submittedName>
        <fullName evidence="6">PTS system cellobiose-specific IIA component</fullName>
    </submittedName>
</protein>
<dbReference type="EMBL" id="JAUSUR010000009">
    <property type="protein sequence ID" value="MDQ0363013.1"/>
    <property type="molecule type" value="Genomic_DNA"/>
</dbReference>
<evidence type="ECO:0000313" key="7">
    <source>
        <dbReference type="Proteomes" id="UP001230220"/>
    </source>
</evidence>
<evidence type="ECO:0000256" key="2">
    <source>
        <dbReference type="ARBA" id="ARBA00022597"/>
    </source>
</evidence>
<accession>A0ABU0E7Y9</accession>
<evidence type="ECO:0000256" key="3">
    <source>
        <dbReference type="ARBA" id="ARBA00022679"/>
    </source>
</evidence>
<keyword evidence="7" id="KW-1185">Reference proteome</keyword>
<dbReference type="PANTHER" id="PTHR34382:SF7">
    <property type="entry name" value="PTS SYSTEM N,N'-DIACETYLCHITOBIOSE-SPECIFIC EIIA COMPONENT"/>
    <property type="match status" value="1"/>
</dbReference>
<dbReference type="RefSeq" id="WP_307411444.1">
    <property type="nucleotide sequence ID" value="NZ_JAUSUR010000009.1"/>
</dbReference>
<dbReference type="Pfam" id="PF02255">
    <property type="entry name" value="PTS_IIA"/>
    <property type="match status" value="1"/>
</dbReference>
<organism evidence="6 7">
    <name type="scientific">Breznakia pachnodae</name>
    <dbReference type="NCBI Taxonomy" id="265178"/>
    <lineage>
        <taxon>Bacteria</taxon>
        <taxon>Bacillati</taxon>
        <taxon>Bacillota</taxon>
        <taxon>Erysipelotrichia</taxon>
        <taxon>Erysipelotrichales</taxon>
        <taxon>Erysipelotrichaceae</taxon>
        <taxon>Breznakia</taxon>
    </lineage>
</organism>
<dbReference type="PANTHER" id="PTHR34382">
    <property type="entry name" value="PTS SYSTEM N,N'-DIACETYLCHITOBIOSE-SPECIFIC EIIA COMPONENT"/>
    <property type="match status" value="1"/>
</dbReference>
<dbReference type="Proteomes" id="UP001230220">
    <property type="component" value="Unassembled WGS sequence"/>
</dbReference>
<evidence type="ECO:0000256" key="1">
    <source>
        <dbReference type="ARBA" id="ARBA00022448"/>
    </source>
</evidence>
<dbReference type="Gene3D" id="1.20.58.80">
    <property type="entry name" value="Phosphotransferase system, lactose/cellobiose-type IIA subunit"/>
    <property type="match status" value="1"/>
</dbReference>